<dbReference type="FunCoup" id="A0A3N4LCJ5">
    <property type="interactions" value="268"/>
</dbReference>
<sequence>MGNDFEDDFDDTEVLATVSASDSPQATITADASKGKRKREAYKAKKAKRRKRAIEDNDEAHLIFEEGKGGVNTAIAKLDPQLIADYVGQKVKRFEKELSAVELEDRYIPASAFLDMTSWEKDRNLENLSEFMETFSRYKGRGASLKKASPITGTPHTLIITAAAIRSADITRAVRKFQSKENAVAKLFAKHIKLKDSIEYCQKTRIGIGVGTPGRLLALIKEDALKLDDLKRIIIDASQIDEKKRGIFDIKETQKDVMDLLCSGELRTRLLDASTSIILY</sequence>
<evidence type="ECO:0008006" key="4">
    <source>
        <dbReference type="Google" id="ProtNLM"/>
    </source>
</evidence>
<dbReference type="Pfam" id="PF14617">
    <property type="entry name" value="CMS1"/>
    <property type="match status" value="1"/>
</dbReference>
<dbReference type="AlphaFoldDB" id="A0A3N4LCJ5"/>
<dbReference type="InterPro" id="IPR032704">
    <property type="entry name" value="Cms1"/>
</dbReference>
<dbReference type="GO" id="GO:0030686">
    <property type="term" value="C:90S preribosome"/>
    <property type="evidence" value="ECO:0007669"/>
    <property type="project" value="TreeGrafter"/>
</dbReference>
<evidence type="ECO:0000256" key="1">
    <source>
        <dbReference type="SAM" id="MobiDB-lite"/>
    </source>
</evidence>
<dbReference type="PANTHER" id="PTHR24030:SF0">
    <property type="entry name" value="PROTEIN CMSS1"/>
    <property type="match status" value="1"/>
</dbReference>
<protein>
    <recommendedName>
        <fullName evidence="4">Protein CMS1</fullName>
    </recommendedName>
</protein>
<dbReference type="PANTHER" id="PTHR24030">
    <property type="entry name" value="PROTEIN CMSS1"/>
    <property type="match status" value="1"/>
</dbReference>
<evidence type="ECO:0000313" key="2">
    <source>
        <dbReference type="EMBL" id="RPB19448.1"/>
    </source>
</evidence>
<feature type="compositionally biased region" description="Basic residues" evidence="1">
    <location>
        <begin position="35"/>
        <end position="46"/>
    </location>
</feature>
<dbReference type="Gene3D" id="3.40.50.300">
    <property type="entry name" value="P-loop containing nucleotide triphosphate hydrolases"/>
    <property type="match status" value="1"/>
</dbReference>
<name>A0A3N4LCJ5_9PEZI</name>
<dbReference type="Proteomes" id="UP000267821">
    <property type="component" value="Unassembled WGS sequence"/>
</dbReference>
<dbReference type="InterPro" id="IPR027417">
    <property type="entry name" value="P-loop_NTPase"/>
</dbReference>
<dbReference type="GO" id="GO:0005634">
    <property type="term" value="C:nucleus"/>
    <property type="evidence" value="ECO:0007669"/>
    <property type="project" value="TreeGrafter"/>
</dbReference>
<feature type="region of interest" description="Disordered" evidence="1">
    <location>
        <begin position="20"/>
        <end position="46"/>
    </location>
</feature>
<dbReference type="EMBL" id="ML121589">
    <property type="protein sequence ID" value="RPB19448.1"/>
    <property type="molecule type" value="Genomic_DNA"/>
</dbReference>
<feature type="compositionally biased region" description="Polar residues" evidence="1">
    <location>
        <begin position="20"/>
        <end position="30"/>
    </location>
</feature>
<accession>A0A3N4LCJ5</accession>
<dbReference type="InParanoid" id="A0A3N4LCJ5"/>
<reference evidence="2 3" key="1">
    <citation type="journal article" date="2018" name="Nat. Ecol. Evol.">
        <title>Pezizomycetes genomes reveal the molecular basis of ectomycorrhizal truffle lifestyle.</title>
        <authorList>
            <person name="Murat C."/>
            <person name="Payen T."/>
            <person name="Noel B."/>
            <person name="Kuo A."/>
            <person name="Morin E."/>
            <person name="Chen J."/>
            <person name="Kohler A."/>
            <person name="Krizsan K."/>
            <person name="Balestrini R."/>
            <person name="Da Silva C."/>
            <person name="Montanini B."/>
            <person name="Hainaut M."/>
            <person name="Levati E."/>
            <person name="Barry K.W."/>
            <person name="Belfiori B."/>
            <person name="Cichocki N."/>
            <person name="Clum A."/>
            <person name="Dockter R.B."/>
            <person name="Fauchery L."/>
            <person name="Guy J."/>
            <person name="Iotti M."/>
            <person name="Le Tacon F."/>
            <person name="Lindquist E.A."/>
            <person name="Lipzen A."/>
            <person name="Malagnac F."/>
            <person name="Mello A."/>
            <person name="Molinier V."/>
            <person name="Miyauchi S."/>
            <person name="Poulain J."/>
            <person name="Riccioni C."/>
            <person name="Rubini A."/>
            <person name="Sitrit Y."/>
            <person name="Splivallo R."/>
            <person name="Traeger S."/>
            <person name="Wang M."/>
            <person name="Zifcakova L."/>
            <person name="Wipf D."/>
            <person name="Zambonelli A."/>
            <person name="Paolocci F."/>
            <person name="Nowrousian M."/>
            <person name="Ottonello S."/>
            <person name="Baldrian P."/>
            <person name="Spatafora J.W."/>
            <person name="Henrissat B."/>
            <person name="Nagy L.G."/>
            <person name="Aury J.M."/>
            <person name="Wincker P."/>
            <person name="Grigoriev I.V."/>
            <person name="Bonfante P."/>
            <person name="Martin F.M."/>
        </authorList>
    </citation>
    <scope>NUCLEOTIDE SEQUENCE [LARGE SCALE GENOMIC DNA]</scope>
    <source>
        <strain evidence="2 3">ATCC MYA-4762</strain>
    </source>
</reference>
<dbReference type="OrthoDB" id="1929311at2759"/>
<proteinExistence type="predicted"/>
<dbReference type="SUPFAM" id="SSF52540">
    <property type="entry name" value="P-loop containing nucleoside triphosphate hydrolases"/>
    <property type="match status" value="1"/>
</dbReference>
<dbReference type="STRING" id="1051890.A0A3N4LCJ5"/>
<gene>
    <name evidence="2" type="ORF">L211DRAFT_794148</name>
</gene>
<evidence type="ECO:0000313" key="3">
    <source>
        <dbReference type="Proteomes" id="UP000267821"/>
    </source>
</evidence>
<keyword evidence="3" id="KW-1185">Reference proteome</keyword>
<organism evidence="2 3">
    <name type="scientific">Terfezia boudieri ATCC MYA-4762</name>
    <dbReference type="NCBI Taxonomy" id="1051890"/>
    <lineage>
        <taxon>Eukaryota</taxon>
        <taxon>Fungi</taxon>
        <taxon>Dikarya</taxon>
        <taxon>Ascomycota</taxon>
        <taxon>Pezizomycotina</taxon>
        <taxon>Pezizomycetes</taxon>
        <taxon>Pezizales</taxon>
        <taxon>Pezizaceae</taxon>
        <taxon>Terfezia</taxon>
    </lineage>
</organism>